<keyword evidence="1" id="KW-1133">Transmembrane helix</keyword>
<dbReference type="EMBL" id="AQPN01000103">
    <property type="protein sequence ID" value="EOR93873.1"/>
    <property type="molecule type" value="Genomic_DNA"/>
</dbReference>
<dbReference type="Proteomes" id="UP000014174">
    <property type="component" value="Unassembled WGS sequence"/>
</dbReference>
<keyword evidence="1" id="KW-0812">Transmembrane</keyword>
<name>R9GQ76_9SPHI</name>
<keyword evidence="1" id="KW-0472">Membrane</keyword>
<keyword evidence="3" id="KW-1185">Reference proteome</keyword>
<evidence type="ECO:0000313" key="2">
    <source>
        <dbReference type="EMBL" id="EOR93873.1"/>
    </source>
</evidence>
<evidence type="ECO:0000313" key="3">
    <source>
        <dbReference type="Proteomes" id="UP000014174"/>
    </source>
</evidence>
<sequence length="38" mass="4449">MDFYSKSAKLNLISFFQINLNLIPLFNTFLLKGKNIEI</sequence>
<organism evidence="2 3">
    <name type="scientific">Arcticibacter svalbardensis MN12-7</name>
    <dbReference type="NCBI Taxonomy" id="1150600"/>
    <lineage>
        <taxon>Bacteria</taxon>
        <taxon>Pseudomonadati</taxon>
        <taxon>Bacteroidota</taxon>
        <taxon>Sphingobacteriia</taxon>
        <taxon>Sphingobacteriales</taxon>
        <taxon>Sphingobacteriaceae</taxon>
        <taxon>Arcticibacter</taxon>
    </lineage>
</organism>
<reference evidence="2 3" key="1">
    <citation type="journal article" date="2013" name="Genome Announc.">
        <title>Draft Genome Sequence of Arcticibacter svalbardensis Strain MN12-7T, a Member of the Family Sphingobacteriaceae Isolated from an Arctic Soil Sample.</title>
        <authorList>
            <person name="Shivaji S."/>
            <person name="Ara S."/>
            <person name="Prasad S."/>
            <person name="Manasa B.P."/>
            <person name="Begum Z."/>
            <person name="Singh A."/>
            <person name="Kumar Pinnaka A."/>
        </authorList>
    </citation>
    <scope>NUCLEOTIDE SEQUENCE [LARGE SCALE GENOMIC DNA]</scope>
    <source>
        <strain evidence="2 3">MN12-7</strain>
    </source>
</reference>
<proteinExistence type="predicted"/>
<dbReference type="STRING" id="1150600.ADIARSV_3010"/>
<comment type="caution">
    <text evidence="2">The sequence shown here is derived from an EMBL/GenBank/DDBJ whole genome shotgun (WGS) entry which is preliminary data.</text>
</comment>
<gene>
    <name evidence="2" type="ORF">ADIARSV_3010</name>
</gene>
<protein>
    <submittedName>
        <fullName evidence="2">Uncharacterized protein</fullName>
    </submittedName>
</protein>
<evidence type="ECO:0000256" key="1">
    <source>
        <dbReference type="SAM" id="Phobius"/>
    </source>
</evidence>
<accession>R9GQ76</accession>
<feature type="transmembrane region" description="Helical" evidence="1">
    <location>
        <begin position="12"/>
        <end position="31"/>
    </location>
</feature>
<dbReference type="AlphaFoldDB" id="R9GQ76"/>